<feature type="compositionally biased region" description="Low complexity" evidence="1">
    <location>
        <begin position="18"/>
        <end position="60"/>
    </location>
</feature>
<dbReference type="PANTHER" id="PTHR35585:SF1">
    <property type="entry name" value="HHE DOMAIN PROTEIN (AFU_ORTHOLOGUE AFUA_4G00730)"/>
    <property type="match status" value="1"/>
</dbReference>
<sequence length="317" mass="32825">MATVADSAAKPRTKTAARPRSAAAKPAVTAKAAPAKRAVRKSPAPKAATSPATVKPAAAKTVTQKLSARALAAEQGAASTASHAVEAIKAAAEKAIEASHVKDAAKAVKAATRNVGSVKASPKPRTISRKAAAKPSTGVGTGTMIGVAAAGLAAGLVANLGRKAAVQAPSVMAGDWLEALKAEHKAALALLDKLAQSSPGQPAKRTLLLTQLKHALGKHAFTEENVIYPALREWGDKADADALNHEQGYHKQFLYELDAMDKSAPEFALKVADFRADLDAHIREEEDKIFPKLHGGLSAEKNKALTGLANREGFKMA</sequence>
<evidence type="ECO:0000313" key="3">
    <source>
        <dbReference type="EMBL" id="WBO23377.1"/>
    </source>
</evidence>
<gene>
    <name evidence="3" type="ORF">PBT88_04395</name>
</gene>
<protein>
    <submittedName>
        <fullName evidence="3">Hemerythrin domain-containing protein</fullName>
    </submittedName>
</protein>
<accession>A0ABY7NS32</accession>
<dbReference type="Pfam" id="PF01814">
    <property type="entry name" value="Hemerythrin"/>
    <property type="match status" value="1"/>
</dbReference>
<dbReference type="EMBL" id="CP115174">
    <property type="protein sequence ID" value="WBO23377.1"/>
    <property type="molecule type" value="Genomic_DNA"/>
</dbReference>
<feature type="domain" description="Hemerythrin-like" evidence="2">
    <location>
        <begin position="178"/>
        <end position="293"/>
    </location>
</feature>
<evidence type="ECO:0000259" key="2">
    <source>
        <dbReference type="Pfam" id="PF01814"/>
    </source>
</evidence>
<keyword evidence="4" id="KW-1185">Reference proteome</keyword>
<dbReference type="PANTHER" id="PTHR35585">
    <property type="entry name" value="HHE DOMAIN PROTEIN (AFU_ORTHOLOGUE AFUA_4G00730)"/>
    <property type="match status" value="1"/>
</dbReference>
<organism evidence="3 4">
    <name type="scientific">Sphingomonas abietis</name>
    <dbReference type="NCBI Taxonomy" id="3012344"/>
    <lineage>
        <taxon>Bacteria</taxon>
        <taxon>Pseudomonadati</taxon>
        <taxon>Pseudomonadota</taxon>
        <taxon>Alphaproteobacteria</taxon>
        <taxon>Sphingomonadales</taxon>
        <taxon>Sphingomonadaceae</taxon>
        <taxon>Sphingomonas</taxon>
    </lineage>
</organism>
<dbReference type="RefSeq" id="WP_270078009.1">
    <property type="nucleotide sequence ID" value="NZ_CP115174.1"/>
</dbReference>
<dbReference type="Gene3D" id="1.20.120.520">
    <property type="entry name" value="nmb1532 protein domain like"/>
    <property type="match status" value="1"/>
</dbReference>
<evidence type="ECO:0000256" key="1">
    <source>
        <dbReference type="SAM" id="MobiDB-lite"/>
    </source>
</evidence>
<proteinExistence type="predicted"/>
<dbReference type="InterPro" id="IPR012312">
    <property type="entry name" value="Hemerythrin-like"/>
</dbReference>
<name>A0ABY7NS32_9SPHN</name>
<evidence type="ECO:0000313" key="4">
    <source>
        <dbReference type="Proteomes" id="UP001210865"/>
    </source>
</evidence>
<reference evidence="3 4" key="1">
    <citation type="submission" date="2022-12" db="EMBL/GenBank/DDBJ databases">
        <title>Sphingomonas abieness sp. nov., an endophytic bacterium isolated from Abies koreana.</title>
        <authorList>
            <person name="Jiang L."/>
            <person name="Lee J."/>
        </authorList>
    </citation>
    <scope>NUCLEOTIDE SEQUENCE [LARGE SCALE GENOMIC DNA]</scope>
    <source>
        <strain evidence="4">PAMB 00755</strain>
    </source>
</reference>
<feature type="region of interest" description="Disordered" evidence="1">
    <location>
        <begin position="116"/>
        <end position="137"/>
    </location>
</feature>
<dbReference type="Proteomes" id="UP001210865">
    <property type="component" value="Chromosome"/>
</dbReference>
<feature type="region of interest" description="Disordered" evidence="1">
    <location>
        <begin position="1"/>
        <end position="60"/>
    </location>
</feature>